<organism evidence="1 2">
    <name type="scientific">Metarhizium brunneum</name>
    <dbReference type="NCBI Taxonomy" id="500148"/>
    <lineage>
        <taxon>Eukaryota</taxon>
        <taxon>Fungi</taxon>
        <taxon>Dikarya</taxon>
        <taxon>Ascomycota</taxon>
        <taxon>Pezizomycotina</taxon>
        <taxon>Sordariomycetes</taxon>
        <taxon>Hypocreomycetidae</taxon>
        <taxon>Hypocreales</taxon>
        <taxon>Clavicipitaceae</taxon>
        <taxon>Metarhizium</taxon>
    </lineage>
</organism>
<proteinExistence type="predicted"/>
<dbReference type="AlphaFoldDB" id="A0A7D5URP5"/>
<name>A0A7D5URP5_9HYPO</name>
<keyword evidence="1" id="KW-0808">Transferase</keyword>
<gene>
    <name evidence="1" type="primary">nrk1</name>
    <name evidence="1" type="ORF">G6M90_00g008950</name>
</gene>
<dbReference type="OrthoDB" id="10041966at2759"/>
<dbReference type="CDD" id="cd02024">
    <property type="entry name" value="NRK1"/>
    <property type="match status" value="1"/>
</dbReference>
<keyword evidence="1" id="KW-0418">Kinase</keyword>
<sequence length="283" mass="31337">MPKSLIIGISGPSSSGKTTLARLLRDIFPNTFILHQDDFYKPEPECVALPPHSPQCSHEGRLPVKNGLLDWDSAGALDISAMTEALSYIRQHASFPVLAPHRLTFCSQILTSSKPTLDSKEDQNSVGKCPVPESTITALRSRVSDALPSSHPLRGENLRLCLLDGFLLYSPSMQAVHSHLDLKLFVRASYAKAKARREARDGYVTIEGFWADPPGYVDKIVWPNYVEEHAWMFDGGDVEGTFNADVLESQGIKAPKEAPVDADLEYVLGWMVDVVIDELRKHL</sequence>
<dbReference type="GeneID" id="26239060"/>
<dbReference type="Proteomes" id="UP000510686">
    <property type="component" value="Chromosome 1"/>
</dbReference>
<dbReference type="Gene3D" id="3.40.50.300">
    <property type="entry name" value="P-loop containing nucleotide triphosphate hydrolases"/>
    <property type="match status" value="1"/>
</dbReference>
<dbReference type="RefSeq" id="XP_065985926.1">
    <property type="nucleotide sequence ID" value="XM_066129657.1"/>
</dbReference>
<dbReference type="PRINTS" id="PR00988">
    <property type="entry name" value="URIDINKINASE"/>
</dbReference>
<dbReference type="EMBL" id="CP058932">
    <property type="protein sequence ID" value="QLI65275.1"/>
    <property type="molecule type" value="Genomic_DNA"/>
</dbReference>
<dbReference type="KEGG" id="mbrn:26239060"/>
<keyword evidence="2" id="KW-1185">Reference proteome</keyword>
<accession>A0A7D5URP5</accession>
<evidence type="ECO:0000313" key="1">
    <source>
        <dbReference type="EMBL" id="QLI65275.1"/>
    </source>
</evidence>
<reference evidence="1 2" key="1">
    <citation type="submission" date="2020-07" db="EMBL/GenBank/DDBJ databases">
        <title>Telomere length de novo assembly of all 7 chromosomes of the fungus, Metarhizium brunneum, using a novel assembly pipeline.</title>
        <authorList>
            <person name="Saud z."/>
            <person name="Kortsinoglou A."/>
            <person name="Kouvelis V.N."/>
            <person name="Butt T.M."/>
        </authorList>
    </citation>
    <scope>NUCLEOTIDE SEQUENCE [LARGE SCALE GENOMIC DNA]</scope>
    <source>
        <strain evidence="1 2">4556</strain>
    </source>
</reference>
<dbReference type="InterPro" id="IPR027417">
    <property type="entry name" value="P-loop_NTPase"/>
</dbReference>
<evidence type="ECO:0000313" key="2">
    <source>
        <dbReference type="Proteomes" id="UP000510686"/>
    </source>
</evidence>
<dbReference type="PANTHER" id="PTHR10285">
    <property type="entry name" value="URIDINE KINASE"/>
    <property type="match status" value="1"/>
</dbReference>
<dbReference type="GO" id="GO:0016301">
    <property type="term" value="F:kinase activity"/>
    <property type="evidence" value="ECO:0007669"/>
    <property type="project" value="UniProtKB-KW"/>
</dbReference>
<dbReference type="SUPFAM" id="SSF52540">
    <property type="entry name" value="P-loop containing nucleoside triphosphate hydrolases"/>
    <property type="match status" value="1"/>
</dbReference>
<protein>
    <submittedName>
        <fullName evidence="1">Nicotinamide riboside kinase</fullName>
    </submittedName>
</protein>